<sequence length="141" mass="15068">MAGLCREKVLTVGYRTVRDSGNIPAPFLKDPLTEPDPNHGKAKIRTSESLKEAYMMGHTCSSLTLVQPVRNAVVDGSGLAGLREAEVLSSVGRHAQVDVVVGHQHERRGVAQPADVLEAGLLNLRRVIESYGDVVAATEGT</sequence>
<organism evidence="1 2">
    <name type="scientific">Periplaneta americana</name>
    <name type="common">American cockroach</name>
    <name type="synonym">Blatta americana</name>
    <dbReference type="NCBI Taxonomy" id="6978"/>
    <lineage>
        <taxon>Eukaryota</taxon>
        <taxon>Metazoa</taxon>
        <taxon>Ecdysozoa</taxon>
        <taxon>Arthropoda</taxon>
        <taxon>Hexapoda</taxon>
        <taxon>Insecta</taxon>
        <taxon>Pterygota</taxon>
        <taxon>Neoptera</taxon>
        <taxon>Polyneoptera</taxon>
        <taxon>Dictyoptera</taxon>
        <taxon>Blattodea</taxon>
        <taxon>Blattoidea</taxon>
        <taxon>Blattidae</taxon>
        <taxon>Blattinae</taxon>
        <taxon>Periplaneta</taxon>
    </lineage>
</organism>
<dbReference type="Proteomes" id="UP001148838">
    <property type="component" value="Unassembled WGS sequence"/>
</dbReference>
<accession>A0ABQ8T6S5</accession>
<evidence type="ECO:0000313" key="2">
    <source>
        <dbReference type="Proteomes" id="UP001148838"/>
    </source>
</evidence>
<gene>
    <name evidence="1" type="ORF">ANN_12064</name>
</gene>
<dbReference type="EMBL" id="JAJSOF020000015">
    <property type="protein sequence ID" value="KAJ4442198.1"/>
    <property type="molecule type" value="Genomic_DNA"/>
</dbReference>
<name>A0ABQ8T6S5_PERAM</name>
<reference evidence="1 2" key="1">
    <citation type="journal article" date="2022" name="Allergy">
        <title>Genome assembly and annotation of Periplaneta americana reveal a comprehensive cockroach allergen profile.</title>
        <authorList>
            <person name="Wang L."/>
            <person name="Xiong Q."/>
            <person name="Saelim N."/>
            <person name="Wang L."/>
            <person name="Nong W."/>
            <person name="Wan A.T."/>
            <person name="Shi M."/>
            <person name="Liu X."/>
            <person name="Cao Q."/>
            <person name="Hui J.H.L."/>
            <person name="Sookrung N."/>
            <person name="Leung T.F."/>
            <person name="Tungtrongchitr A."/>
            <person name="Tsui S.K.W."/>
        </authorList>
    </citation>
    <scope>NUCLEOTIDE SEQUENCE [LARGE SCALE GENOMIC DNA]</scope>
    <source>
        <strain evidence="1">PWHHKU_190912</strain>
    </source>
</reference>
<proteinExistence type="predicted"/>
<protein>
    <submittedName>
        <fullName evidence="1">Uncharacterized protein</fullName>
    </submittedName>
</protein>
<keyword evidence="2" id="KW-1185">Reference proteome</keyword>
<evidence type="ECO:0000313" key="1">
    <source>
        <dbReference type="EMBL" id="KAJ4442198.1"/>
    </source>
</evidence>
<comment type="caution">
    <text evidence="1">The sequence shown here is derived from an EMBL/GenBank/DDBJ whole genome shotgun (WGS) entry which is preliminary data.</text>
</comment>